<evidence type="ECO:0000313" key="2">
    <source>
        <dbReference type="Proteomes" id="UP000265520"/>
    </source>
</evidence>
<reference evidence="1 2" key="1">
    <citation type="journal article" date="2018" name="Front. Plant Sci.">
        <title>Red Clover (Trifolium pratense) and Zigzag Clover (T. medium) - A Picture of Genomic Similarities and Differences.</title>
        <authorList>
            <person name="Dluhosova J."/>
            <person name="Istvanek J."/>
            <person name="Nedelnik J."/>
            <person name="Repkova J."/>
        </authorList>
    </citation>
    <scope>NUCLEOTIDE SEQUENCE [LARGE SCALE GENOMIC DNA]</scope>
    <source>
        <strain evidence="2">cv. 10/8</strain>
        <tissue evidence="1">Leaf</tissue>
    </source>
</reference>
<keyword evidence="2" id="KW-1185">Reference proteome</keyword>
<feature type="non-terminal residue" evidence="1">
    <location>
        <position position="40"/>
    </location>
</feature>
<protein>
    <submittedName>
        <fullName evidence="1">Uncharacterized protein</fullName>
    </submittedName>
</protein>
<comment type="caution">
    <text evidence="1">The sequence shown here is derived from an EMBL/GenBank/DDBJ whole genome shotgun (WGS) entry which is preliminary data.</text>
</comment>
<sequence length="40" mass="4757">MTNKQFGETFETLTPYRMSTCDKNISNNNNNMWSEHEVFP</sequence>
<accession>A0A392VCQ9</accession>
<dbReference type="AlphaFoldDB" id="A0A392VCQ9"/>
<proteinExistence type="predicted"/>
<dbReference type="EMBL" id="LXQA011105286">
    <property type="protein sequence ID" value="MCI85029.1"/>
    <property type="molecule type" value="Genomic_DNA"/>
</dbReference>
<dbReference type="Proteomes" id="UP000265520">
    <property type="component" value="Unassembled WGS sequence"/>
</dbReference>
<evidence type="ECO:0000313" key="1">
    <source>
        <dbReference type="EMBL" id="MCI85029.1"/>
    </source>
</evidence>
<organism evidence="1 2">
    <name type="scientific">Trifolium medium</name>
    <dbReference type="NCBI Taxonomy" id="97028"/>
    <lineage>
        <taxon>Eukaryota</taxon>
        <taxon>Viridiplantae</taxon>
        <taxon>Streptophyta</taxon>
        <taxon>Embryophyta</taxon>
        <taxon>Tracheophyta</taxon>
        <taxon>Spermatophyta</taxon>
        <taxon>Magnoliopsida</taxon>
        <taxon>eudicotyledons</taxon>
        <taxon>Gunneridae</taxon>
        <taxon>Pentapetalae</taxon>
        <taxon>rosids</taxon>
        <taxon>fabids</taxon>
        <taxon>Fabales</taxon>
        <taxon>Fabaceae</taxon>
        <taxon>Papilionoideae</taxon>
        <taxon>50 kb inversion clade</taxon>
        <taxon>NPAAA clade</taxon>
        <taxon>Hologalegina</taxon>
        <taxon>IRL clade</taxon>
        <taxon>Trifolieae</taxon>
        <taxon>Trifolium</taxon>
    </lineage>
</organism>
<name>A0A392VCQ9_9FABA</name>